<dbReference type="Proteomes" id="UP000294933">
    <property type="component" value="Unassembled WGS sequence"/>
</dbReference>
<evidence type="ECO:0000313" key="1">
    <source>
        <dbReference type="EMBL" id="TDL15982.1"/>
    </source>
</evidence>
<name>A0A4Y7PMA4_9AGAM</name>
<dbReference type="AlphaFoldDB" id="A0A4Y7PMA4"/>
<organism evidence="1 2">
    <name type="scientific">Rickenella mellea</name>
    <dbReference type="NCBI Taxonomy" id="50990"/>
    <lineage>
        <taxon>Eukaryota</taxon>
        <taxon>Fungi</taxon>
        <taxon>Dikarya</taxon>
        <taxon>Basidiomycota</taxon>
        <taxon>Agaricomycotina</taxon>
        <taxon>Agaricomycetes</taxon>
        <taxon>Hymenochaetales</taxon>
        <taxon>Rickenellaceae</taxon>
        <taxon>Rickenella</taxon>
    </lineage>
</organism>
<keyword evidence="2" id="KW-1185">Reference proteome</keyword>
<evidence type="ECO:0000313" key="2">
    <source>
        <dbReference type="Proteomes" id="UP000294933"/>
    </source>
</evidence>
<protein>
    <submittedName>
        <fullName evidence="1">Uncharacterized protein</fullName>
    </submittedName>
</protein>
<dbReference type="VEuPathDB" id="FungiDB:BD410DRAFT_79259"/>
<accession>A0A4Y7PMA4</accession>
<reference evidence="1 2" key="1">
    <citation type="submission" date="2018-06" db="EMBL/GenBank/DDBJ databases">
        <title>A transcriptomic atlas of mushroom development highlights an independent origin of complex multicellularity.</title>
        <authorList>
            <consortium name="DOE Joint Genome Institute"/>
            <person name="Krizsan K."/>
            <person name="Almasi E."/>
            <person name="Merenyi Z."/>
            <person name="Sahu N."/>
            <person name="Viragh M."/>
            <person name="Koszo T."/>
            <person name="Mondo S."/>
            <person name="Kiss B."/>
            <person name="Balint B."/>
            <person name="Kues U."/>
            <person name="Barry K."/>
            <person name="Hegedus J.C."/>
            <person name="Henrissat B."/>
            <person name="Johnson J."/>
            <person name="Lipzen A."/>
            <person name="Ohm R."/>
            <person name="Nagy I."/>
            <person name="Pangilinan J."/>
            <person name="Yan J."/>
            <person name="Xiong Y."/>
            <person name="Grigoriev I.V."/>
            <person name="Hibbett D.S."/>
            <person name="Nagy L.G."/>
        </authorList>
    </citation>
    <scope>NUCLEOTIDE SEQUENCE [LARGE SCALE GENOMIC DNA]</scope>
    <source>
        <strain evidence="1 2">SZMC22713</strain>
    </source>
</reference>
<gene>
    <name evidence="1" type="ORF">BD410DRAFT_79259</name>
</gene>
<sequence length="155" mass="17406">MCQTHRQRFVSMNAVLGERNVDEAGQLQRPLKKITVYDYNMKNAQRDIPTDGSPRLFTLNRPSPAQYSSGRKGQLSDVQIITKGSVVPRSRIFVNDIVTTCRTALRTCLTGMAWSLFRFLHCGSAISRFDMSNSMPMCDAVGESSAARRQPVPKY</sequence>
<proteinExistence type="predicted"/>
<dbReference type="EMBL" id="ML170255">
    <property type="protein sequence ID" value="TDL15982.1"/>
    <property type="molecule type" value="Genomic_DNA"/>
</dbReference>